<dbReference type="GO" id="GO:0005886">
    <property type="term" value="C:plasma membrane"/>
    <property type="evidence" value="ECO:0007669"/>
    <property type="project" value="UniProtKB-SubCell"/>
</dbReference>
<dbReference type="GO" id="GO:0005524">
    <property type="term" value="F:ATP binding"/>
    <property type="evidence" value="ECO:0007669"/>
    <property type="project" value="UniProtKB-UniRule"/>
</dbReference>
<evidence type="ECO:0000256" key="7">
    <source>
        <dbReference type="ARBA" id="ARBA00022692"/>
    </source>
</evidence>
<keyword evidence="13 18" id="KW-0472">Membrane</keyword>
<feature type="domain" description="Protein kinase" evidence="19">
    <location>
        <begin position="228"/>
        <end position="507"/>
    </location>
</feature>
<name>A0A4S8IUH9_MUSBA</name>
<dbReference type="STRING" id="52838.A0A4S8IUH9"/>
<dbReference type="GO" id="GO:0002229">
    <property type="term" value="P:defense response to oomycetes"/>
    <property type="evidence" value="ECO:0007669"/>
    <property type="project" value="UniProtKB-ARBA"/>
</dbReference>
<keyword evidence="9 16" id="KW-0547">Nucleotide-binding</keyword>
<keyword evidence="11 16" id="KW-0067">ATP-binding</keyword>
<evidence type="ECO:0000256" key="3">
    <source>
        <dbReference type="ARBA" id="ARBA00010217"/>
    </source>
</evidence>
<dbReference type="InterPro" id="IPR001245">
    <property type="entry name" value="Ser-Thr/Tyr_kinase_cat_dom"/>
</dbReference>
<dbReference type="SUPFAM" id="SSF56112">
    <property type="entry name" value="Protein kinase-like (PK-like)"/>
    <property type="match status" value="1"/>
</dbReference>
<dbReference type="FunFam" id="1.10.510.10:FF:000240">
    <property type="entry name" value="Lectin-domain containing receptor kinase A4.3"/>
    <property type="match status" value="1"/>
</dbReference>
<keyword evidence="12 18" id="KW-1133">Transmembrane helix</keyword>
<dbReference type="InterPro" id="IPR011009">
    <property type="entry name" value="Kinase-like_dom_sf"/>
</dbReference>
<comment type="caution">
    <text evidence="20">The sequence shown here is derived from an EMBL/GenBank/DDBJ whole genome shotgun (WGS) entry which is preliminary data.</text>
</comment>
<evidence type="ECO:0000256" key="17">
    <source>
        <dbReference type="SAM" id="MobiDB-lite"/>
    </source>
</evidence>
<comment type="subcellular location">
    <subcellularLocation>
        <location evidence="1">Cell membrane</location>
        <topology evidence="1">Single-pass type I membrane protein</topology>
    </subcellularLocation>
</comment>
<keyword evidence="5" id="KW-0723">Serine/threonine-protein kinase</keyword>
<evidence type="ECO:0000259" key="19">
    <source>
        <dbReference type="PROSITE" id="PS50011"/>
    </source>
</evidence>
<dbReference type="Gene3D" id="3.30.200.20">
    <property type="entry name" value="Phosphorylase Kinase, domain 1"/>
    <property type="match status" value="1"/>
</dbReference>
<evidence type="ECO:0000256" key="5">
    <source>
        <dbReference type="ARBA" id="ARBA00022527"/>
    </source>
</evidence>
<evidence type="ECO:0000256" key="16">
    <source>
        <dbReference type="PROSITE-ProRule" id="PRU10141"/>
    </source>
</evidence>
<reference evidence="20 21" key="1">
    <citation type="journal article" date="2019" name="Nat. Plants">
        <title>Genome sequencing of Musa balbisiana reveals subgenome evolution and function divergence in polyploid bananas.</title>
        <authorList>
            <person name="Yao X."/>
        </authorList>
    </citation>
    <scope>NUCLEOTIDE SEQUENCE [LARGE SCALE GENOMIC DNA]</scope>
    <source>
        <strain evidence="21">cv. DH-PKW</strain>
        <tissue evidence="20">Leaves</tissue>
    </source>
</reference>
<keyword evidence="7 18" id="KW-0812">Transmembrane</keyword>
<keyword evidence="10" id="KW-0418">Kinase</keyword>
<dbReference type="Proteomes" id="UP000317650">
    <property type="component" value="Chromosome 10"/>
</dbReference>
<dbReference type="PROSITE" id="PS50011">
    <property type="entry name" value="PROTEIN_KINASE_DOM"/>
    <property type="match status" value="1"/>
</dbReference>
<evidence type="ECO:0000256" key="10">
    <source>
        <dbReference type="ARBA" id="ARBA00022777"/>
    </source>
</evidence>
<dbReference type="EMBL" id="PYDT01000008">
    <property type="protein sequence ID" value="THU52119.1"/>
    <property type="molecule type" value="Genomic_DNA"/>
</dbReference>
<keyword evidence="6" id="KW-0808">Transferase</keyword>
<evidence type="ECO:0000256" key="4">
    <source>
        <dbReference type="ARBA" id="ARBA00022475"/>
    </source>
</evidence>
<evidence type="ECO:0000256" key="14">
    <source>
        <dbReference type="ARBA" id="ARBA00023170"/>
    </source>
</evidence>
<dbReference type="PANTHER" id="PTHR47974:SF9">
    <property type="entry name" value="RECEPTOR-LIKE SERINE_THREONINE-PROTEIN KINASE"/>
    <property type="match status" value="1"/>
</dbReference>
<dbReference type="PROSITE" id="PS00108">
    <property type="entry name" value="PROTEIN_KINASE_ST"/>
    <property type="match status" value="1"/>
</dbReference>
<feature type="transmembrane region" description="Helical" evidence="18">
    <location>
        <begin position="139"/>
        <end position="162"/>
    </location>
</feature>
<dbReference type="InterPro" id="IPR017441">
    <property type="entry name" value="Protein_kinase_ATP_BS"/>
</dbReference>
<dbReference type="GO" id="GO:0004674">
    <property type="term" value="F:protein serine/threonine kinase activity"/>
    <property type="evidence" value="ECO:0007669"/>
    <property type="project" value="UniProtKB-KW"/>
</dbReference>
<dbReference type="PANTHER" id="PTHR47974">
    <property type="entry name" value="OS07G0415500 PROTEIN"/>
    <property type="match status" value="1"/>
</dbReference>
<sequence>MSGVWVFKNGVLRRVENPSGGEPGGGLRRKVLVHLPTDEVVTSLEMLESKLAELGWERYPSTPDLIQFHKRSSVHLISVPRDFSRFTSVHMYDIVVKCRNVFEDAQPTKIVYEFDEVRDDFCQMSTSDSSTYNKVSPAVTVLATTGIIAGGAVLIVIAILIIKCVEKTKQQSVSAEEQLPTVSAASSHGSTLRKDLTVDMEPIYKFLEDIEKERPMRFTPHHLVHFTNNYAEKLGSGGFGVVYRGRFPNGVKVAVKVLHGTTASDKRAEEQFMAEIGTICRTSHANLVRLYGFCFDTITKALVYEYMEKGSLDQYLFNRNDRIEWGKLREIAIGAAKAIRYLHEEHERLVVHYDIKPGNILLDADFTPRVSDLGLAKLCDRGDAPVTLTGARGTPGYSAPELWMPLPVTHKCDVYSFGMVLFEILGRRRNLDVRRGERQEWYPRWAWQKHEQGDLESVIADSGVASKYHDKARTMCRVALLCVQHHPESRPSMNSVVRMLEEEEEIIAMPTDPFRYPSSSASSQSPWSFGAVEGSNSRGSVTGSSSRS</sequence>
<proteinExistence type="inferred from homology"/>
<evidence type="ECO:0000256" key="6">
    <source>
        <dbReference type="ARBA" id="ARBA00022679"/>
    </source>
</evidence>
<dbReference type="SMART" id="SM00220">
    <property type="entry name" value="S_TKc"/>
    <property type="match status" value="1"/>
</dbReference>
<feature type="binding site" evidence="16">
    <location>
        <position position="256"/>
    </location>
    <ligand>
        <name>ATP</name>
        <dbReference type="ChEBI" id="CHEBI:30616"/>
    </ligand>
</feature>
<evidence type="ECO:0000256" key="2">
    <source>
        <dbReference type="ARBA" id="ARBA00008536"/>
    </source>
</evidence>
<accession>A0A4S8IUH9</accession>
<evidence type="ECO:0000256" key="18">
    <source>
        <dbReference type="SAM" id="Phobius"/>
    </source>
</evidence>
<evidence type="ECO:0000313" key="20">
    <source>
        <dbReference type="EMBL" id="THU52119.1"/>
    </source>
</evidence>
<evidence type="ECO:0000256" key="9">
    <source>
        <dbReference type="ARBA" id="ARBA00022741"/>
    </source>
</evidence>
<comment type="similarity">
    <text evidence="3">In the C-terminal section; belongs to the protein kinase superfamily. Ser/Thr protein kinase family.</text>
</comment>
<dbReference type="AlphaFoldDB" id="A0A4S8IUH9"/>
<organism evidence="20 21">
    <name type="scientific">Musa balbisiana</name>
    <name type="common">Banana</name>
    <dbReference type="NCBI Taxonomy" id="52838"/>
    <lineage>
        <taxon>Eukaryota</taxon>
        <taxon>Viridiplantae</taxon>
        <taxon>Streptophyta</taxon>
        <taxon>Embryophyta</taxon>
        <taxon>Tracheophyta</taxon>
        <taxon>Spermatophyta</taxon>
        <taxon>Magnoliopsida</taxon>
        <taxon>Liliopsida</taxon>
        <taxon>Zingiberales</taxon>
        <taxon>Musaceae</taxon>
        <taxon>Musa</taxon>
    </lineage>
</organism>
<keyword evidence="15" id="KW-0325">Glycoprotein</keyword>
<feature type="region of interest" description="Disordered" evidence="17">
    <location>
        <begin position="511"/>
        <end position="548"/>
    </location>
</feature>
<evidence type="ECO:0000313" key="21">
    <source>
        <dbReference type="Proteomes" id="UP000317650"/>
    </source>
</evidence>
<dbReference type="Pfam" id="PF07714">
    <property type="entry name" value="PK_Tyr_Ser-Thr"/>
    <property type="match status" value="1"/>
</dbReference>
<evidence type="ECO:0000256" key="13">
    <source>
        <dbReference type="ARBA" id="ARBA00023136"/>
    </source>
</evidence>
<keyword evidence="4" id="KW-1003">Cell membrane</keyword>
<comment type="similarity">
    <text evidence="2">In the N-terminal section; belongs to the leguminous lectin family.</text>
</comment>
<evidence type="ECO:0000256" key="11">
    <source>
        <dbReference type="ARBA" id="ARBA00022840"/>
    </source>
</evidence>
<dbReference type="InterPro" id="IPR000719">
    <property type="entry name" value="Prot_kinase_dom"/>
</dbReference>
<protein>
    <recommendedName>
        <fullName evidence="19">Protein kinase domain-containing protein</fullName>
    </recommendedName>
</protein>
<dbReference type="Gene3D" id="1.10.510.10">
    <property type="entry name" value="Transferase(Phosphotransferase) domain 1"/>
    <property type="match status" value="1"/>
</dbReference>
<evidence type="ECO:0000256" key="1">
    <source>
        <dbReference type="ARBA" id="ARBA00004251"/>
    </source>
</evidence>
<dbReference type="PROSITE" id="PS00107">
    <property type="entry name" value="PROTEIN_KINASE_ATP"/>
    <property type="match status" value="1"/>
</dbReference>
<evidence type="ECO:0000256" key="12">
    <source>
        <dbReference type="ARBA" id="ARBA00022989"/>
    </source>
</evidence>
<feature type="compositionally biased region" description="Low complexity" evidence="17">
    <location>
        <begin position="518"/>
        <end position="548"/>
    </location>
</feature>
<evidence type="ECO:0000256" key="8">
    <source>
        <dbReference type="ARBA" id="ARBA00022729"/>
    </source>
</evidence>
<keyword evidence="21" id="KW-1185">Reference proteome</keyword>
<evidence type="ECO:0000256" key="15">
    <source>
        <dbReference type="ARBA" id="ARBA00023180"/>
    </source>
</evidence>
<keyword evidence="14" id="KW-0675">Receptor</keyword>
<gene>
    <name evidence="20" type="ORF">C4D60_Mb10t00650</name>
</gene>
<keyword evidence="8" id="KW-0732">Signal</keyword>
<dbReference type="InterPro" id="IPR008271">
    <property type="entry name" value="Ser/Thr_kinase_AS"/>
</dbReference>